<dbReference type="Pfam" id="PF00534">
    <property type="entry name" value="Glycos_transf_1"/>
    <property type="match status" value="1"/>
</dbReference>
<evidence type="ECO:0000313" key="3">
    <source>
        <dbReference type="EMBL" id="VDS03996.1"/>
    </source>
</evidence>
<sequence length="363" mass="39406">MNVLHVYKTYLPEDFTGVPRVIHALAEGMAEQGVRSQVLALGPGKTGTEIPIDHHTVHIAHRDLDIASTGMSFSALGLFRRLSKSADVVHYHFPWPFADLLHFSARPNCPTVVTYHSDIVKQKRLLAAYAPLRDRFLRDLDAVVATSPNYVQSSAVLKALDDVQVIPIGIPDVPEPQPDLVAQWRERVGQDFFLFVGALRYYKGLSFLADAAGKTQARIVVAGAGDSSEWPGLDRDNVSYVGPISDEDKIALLSLCRAFVFPSHLRSEAFGIALLEAARAGKAMISCEMGTGTTYINLDNVTGLTVPPADAMALAAAIDTLEAAPERAAAMGAAARQRYLSLFRAEMQTAAYLELYRQVGVGS</sequence>
<dbReference type="OrthoDB" id="9790710at2"/>
<dbReference type="EMBL" id="UZWD01000018">
    <property type="protein sequence ID" value="VDS03996.1"/>
    <property type="molecule type" value="Genomic_DNA"/>
</dbReference>
<dbReference type="AlphaFoldDB" id="A0A447I905"/>
<dbReference type="PANTHER" id="PTHR12526:SF627">
    <property type="entry name" value="D-RHAMNOSYLTRANSFERASE WBPZ"/>
    <property type="match status" value="1"/>
</dbReference>
<dbReference type="Pfam" id="PF13439">
    <property type="entry name" value="Glyco_transf_4"/>
    <property type="match status" value="1"/>
</dbReference>
<proteinExistence type="predicted"/>
<dbReference type="Gene3D" id="3.40.50.2000">
    <property type="entry name" value="Glycogen Phosphorylase B"/>
    <property type="match status" value="2"/>
</dbReference>
<name>A0A447I905_9HYPH</name>
<dbReference type="PANTHER" id="PTHR12526">
    <property type="entry name" value="GLYCOSYLTRANSFERASE"/>
    <property type="match status" value="1"/>
</dbReference>
<evidence type="ECO:0000259" key="2">
    <source>
        <dbReference type="Pfam" id="PF13439"/>
    </source>
</evidence>
<accession>A0A447I905</accession>
<feature type="domain" description="Glycosyl transferase family 1" evidence="1">
    <location>
        <begin position="181"/>
        <end position="338"/>
    </location>
</feature>
<reference evidence="3 4" key="1">
    <citation type="submission" date="2018-12" db="EMBL/GenBank/DDBJ databases">
        <authorList>
            <person name="Criscuolo A."/>
        </authorList>
    </citation>
    <scope>NUCLEOTIDE SEQUENCE [LARGE SCALE GENOMIC DNA]</scope>
    <source>
        <strain evidence="3">ACIP1116281</strain>
    </source>
</reference>
<dbReference type="GO" id="GO:0004373">
    <property type="term" value="F:alpha-1,4-glucan glucosyltransferase (UDP-glucose donor) activity"/>
    <property type="evidence" value="ECO:0007669"/>
    <property type="project" value="UniProtKB-EC"/>
</dbReference>
<dbReference type="InterPro" id="IPR001296">
    <property type="entry name" value="Glyco_trans_1"/>
</dbReference>
<feature type="domain" description="Glycosyltransferase subfamily 4-like N-terminal" evidence="2">
    <location>
        <begin position="17"/>
        <end position="170"/>
    </location>
</feature>
<organism evidence="3 4">
    <name type="scientific">Devosia equisanguinis</name>
    <dbReference type="NCBI Taxonomy" id="2490941"/>
    <lineage>
        <taxon>Bacteria</taxon>
        <taxon>Pseudomonadati</taxon>
        <taxon>Pseudomonadota</taxon>
        <taxon>Alphaproteobacteria</taxon>
        <taxon>Hyphomicrobiales</taxon>
        <taxon>Devosiaceae</taxon>
        <taxon>Devosia</taxon>
    </lineage>
</organism>
<dbReference type="InterPro" id="IPR028098">
    <property type="entry name" value="Glyco_trans_4-like_N"/>
</dbReference>
<dbReference type="EC" id="2.4.1.11" evidence="3"/>
<keyword evidence="4" id="KW-1185">Reference proteome</keyword>
<evidence type="ECO:0000313" key="4">
    <source>
        <dbReference type="Proteomes" id="UP000268844"/>
    </source>
</evidence>
<keyword evidence="3" id="KW-0328">Glycosyltransferase</keyword>
<dbReference type="RefSeq" id="WP_126149590.1">
    <property type="nucleotide sequence ID" value="NZ_JBHTMH010000001.1"/>
</dbReference>
<keyword evidence="3" id="KW-0808">Transferase</keyword>
<gene>
    <name evidence="3" type="ORF">DEVEQU_01125</name>
</gene>
<evidence type="ECO:0000259" key="1">
    <source>
        <dbReference type="Pfam" id="PF00534"/>
    </source>
</evidence>
<protein>
    <submittedName>
        <fullName evidence="3">Glycogen synthase</fullName>
        <ecNumber evidence="3">2.4.1.11</ecNumber>
    </submittedName>
</protein>
<dbReference type="SUPFAM" id="SSF53756">
    <property type="entry name" value="UDP-Glycosyltransferase/glycogen phosphorylase"/>
    <property type="match status" value="1"/>
</dbReference>
<dbReference type="Proteomes" id="UP000268844">
    <property type="component" value="Unassembled WGS sequence"/>
</dbReference>